<keyword evidence="1" id="KW-0472">Membrane</keyword>
<gene>
    <name evidence="2" type="ORF">MNB_SV-12-1768</name>
</gene>
<organism evidence="2">
    <name type="scientific">hydrothermal vent metagenome</name>
    <dbReference type="NCBI Taxonomy" id="652676"/>
    <lineage>
        <taxon>unclassified sequences</taxon>
        <taxon>metagenomes</taxon>
        <taxon>ecological metagenomes</taxon>
    </lineage>
</organism>
<keyword evidence="1" id="KW-1133">Transmembrane helix</keyword>
<feature type="transmembrane region" description="Helical" evidence="1">
    <location>
        <begin position="214"/>
        <end position="235"/>
    </location>
</feature>
<accession>A0A1W1C6S5</accession>
<sequence>MRISKSTLTDLSSIVFIGLSTITPEPYATPLLVTGLFALSGAVTNQLAIHMLFNRVPLLYGSGVIEKNFESFKGSIKSMIMKQFFTEEQLSAFFQNEEQKIKLAPLVESADFSPAFVALKQSVMESKLGDALNFFGGEKALDSLQEPFAKKLKSAVVGIVSSDAFKTQMNHHLQHSSLNSDLRTSVEDLIDKRLENLTPKMVNDLVHELIHTHLGWLVVWGGVFGGLIGLLSSFVI</sequence>
<keyword evidence="1" id="KW-0812">Transmembrane</keyword>
<dbReference type="AlphaFoldDB" id="A0A1W1C6S5"/>
<reference evidence="2" key="1">
    <citation type="submission" date="2016-10" db="EMBL/GenBank/DDBJ databases">
        <authorList>
            <person name="de Groot N.N."/>
        </authorList>
    </citation>
    <scope>NUCLEOTIDE SEQUENCE</scope>
</reference>
<evidence type="ECO:0000256" key="1">
    <source>
        <dbReference type="SAM" id="Phobius"/>
    </source>
</evidence>
<protein>
    <recommendedName>
        <fullName evidence="3">DUF445 domain-containing protein</fullName>
    </recommendedName>
</protein>
<evidence type="ECO:0008006" key="3">
    <source>
        <dbReference type="Google" id="ProtNLM"/>
    </source>
</evidence>
<dbReference type="EMBL" id="FPHE01000105">
    <property type="protein sequence ID" value="SFV61433.1"/>
    <property type="molecule type" value="Genomic_DNA"/>
</dbReference>
<proteinExistence type="predicted"/>
<name>A0A1W1C6S5_9ZZZZ</name>
<dbReference type="PANTHER" id="PTHR38568:SF1">
    <property type="entry name" value="DUF445 DOMAIN-CONTAINING PROTEIN"/>
    <property type="match status" value="1"/>
</dbReference>
<dbReference type="PANTHER" id="PTHR38568">
    <property type="entry name" value="DUF445 DOMAIN-CONTAINING PROTEIN-RELATED"/>
    <property type="match status" value="1"/>
</dbReference>
<evidence type="ECO:0000313" key="2">
    <source>
        <dbReference type="EMBL" id="SFV61433.1"/>
    </source>
</evidence>